<dbReference type="CDD" id="cd01127">
    <property type="entry name" value="TrwB_TraG_TraD_VirD4"/>
    <property type="match status" value="1"/>
</dbReference>
<evidence type="ECO:0000256" key="4">
    <source>
        <dbReference type="SAM" id="Phobius"/>
    </source>
</evidence>
<keyword evidence="2 3" id="KW-0067">ATP-binding</keyword>
<keyword evidence="4" id="KW-0472">Membrane</keyword>
<evidence type="ECO:0000256" key="3">
    <source>
        <dbReference type="PROSITE-ProRule" id="PRU00289"/>
    </source>
</evidence>
<dbReference type="OrthoDB" id="9807790at2"/>
<dbReference type="PANTHER" id="PTHR22683">
    <property type="entry name" value="SPORULATION PROTEIN RELATED"/>
    <property type="match status" value="1"/>
</dbReference>
<feature type="transmembrane region" description="Helical" evidence="4">
    <location>
        <begin position="21"/>
        <end position="43"/>
    </location>
</feature>
<sequence length="437" mass="50017">MQRRQKDDFIEVSAFSPSIPLRYRWSFLLAVLSVELIIFLFIIGQLVNGFLHIFVFVSYCYLFTSTIYKFVMYRKTNWENSPYSLIKRFINDNRLFLEEIQVLGTDSNGKAVKKKVITESVFILYKETPKELIIRFWKNGDKWNELANASTNKLSAIFGLNCTINDDIQYCDYIFEKVLDNRLHLAHGIPKTNGTIIQVTEKISYDVSRVSHGLTIGNTGSGKSVWIEYKILAYAQMGAIIYVADPKSADLSLLKYVHGFEDRVVSEPNHIARVLREVTEIMETRYRQYFSEVSAFGKTFVDFNLPPVVLVFDEFAAFIKSADKKLSTECMSYLYSLILKGRAMGCFVEIILQRPDSSILDGALRDQLGCRTLLGTASKEATMMCFGSSSVEHKSISVKGGGYIKIDGQGEEKYFETPFMKDFDFIAELESIIYKRQ</sequence>
<evidence type="ECO:0000256" key="1">
    <source>
        <dbReference type="ARBA" id="ARBA00022741"/>
    </source>
</evidence>
<keyword evidence="4" id="KW-1133">Transmembrane helix</keyword>
<keyword evidence="6" id="KW-0132">Cell division</keyword>
<dbReference type="GO" id="GO:0003677">
    <property type="term" value="F:DNA binding"/>
    <property type="evidence" value="ECO:0007669"/>
    <property type="project" value="InterPro"/>
</dbReference>
<evidence type="ECO:0000256" key="2">
    <source>
        <dbReference type="ARBA" id="ARBA00022840"/>
    </source>
</evidence>
<feature type="binding site" evidence="3">
    <location>
        <begin position="217"/>
        <end position="224"/>
    </location>
    <ligand>
        <name>ATP</name>
        <dbReference type="ChEBI" id="CHEBI:30616"/>
    </ligand>
</feature>
<dbReference type="EMBL" id="WITJ01000005">
    <property type="protein sequence ID" value="MQW39226.1"/>
    <property type="molecule type" value="Genomic_DNA"/>
</dbReference>
<keyword evidence="1 3" id="KW-0547">Nucleotide-binding</keyword>
<dbReference type="InterPro" id="IPR027417">
    <property type="entry name" value="P-loop_NTPase"/>
</dbReference>
<keyword evidence="6" id="KW-0131">Cell cycle</keyword>
<dbReference type="GO" id="GO:0051301">
    <property type="term" value="P:cell division"/>
    <property type="evidence" value="ECO:0007669"/>
    <property type="project" value="UniProtKB-KW"/>
</dbReference>
<gene>
    <name evidence="6" type="ORF">GHI93_04645</name>
</gene>
<dbReference type="SUPFAM" id="SSF52540">
    <property type="entry name" value="P-loop containing nucleoside triphosphate hydrolases"/>
    <property type="match status" value="1"/>
</dbReference>
<keyword evidence="7" id="KW-1185">Reference proteome</keyword>
<keyword evidence="4" id="KW-0812">Transmembrane</keyword>
<comment type="caution">
    <text evidence="6">The sequence shown here is derived from an EMBL/GenBank/DDBJ whole genome shotgun (WGS) entry which is preliminary data.</text>
</comment>
<dbReference type="Pfam" id="PF01580">
    <property type="entry name" value="FtsK_SpoIIIE"/>
    <property type="match status" value="1"/>
</dbReference>
<evidence type="ECO:0000313" key="7">
    <source>
        <dbReference type="Proteomes" id="UP000439550"/>
    </source>
</evidence>
<dbReference type="AlphaFoldDB" id="A0A7X1Z9G4"/>
<name>A0A7X1Z9G4_9LACT</name>
<evidence type="ECO:0000313" key="6">
    <source>
        <dbReference type="EMBL" id="MQW39226.1"/>
    </source>
</evidence>
<dbReference type="PROSITE" id="PS50901">
    <property type="entry name" value="FTSK"/>
    <property type="match status" value="1"/>
</dbReference>
<organism evidence="6 7">
    <name type="scientific">Lactococcus hircilactis</name>
    <dbReference type="NCBI Taxonomy" id="1494462"/>
    <lineage>
        <taxon>Bacteria</taxon>
        <taxon>Bacillati</taxon>
        <taxon>Bacillota</taxon>
        <taxon>Bacilli</taxon>
        <taxon>Lactobacillales</taxon>
        <taxon>Streptococcaceae</taxon>
        <taxon>Lactococcus</taxon>
    </lineage>
</organism>
<dbReference type="PANTHER" id="PTHR22683:SF47">
    <property type="entry name" value="FTSK DOMAIN-CONTAINING PROTEIN YDCQ"/>
    <property type="match status" value="1"/>
</dbReference>
<feature type="domain" description="FtsK" evidence="5">
    <location>
        <begin position="200"/>
        <end position="383"/>
    </location>
</feature>
<dbReference type="Proteomes" id="UP000439550">
    <property type="component" value="Unassembled WGS sequence"/>
</dbReference>
<protein>
    <submittedName>
        <fullName evidence="6">Cell division protein FtsK</fullName>
    </submittedName>
</protein>
<dbReference type="GO" id="GO:0005524">
    <property type="term" value="F:ATP binding"/>
    <property type="evidence" value="ECO:0007669"/>
    <property type="project" value="UniProtKB-UniRule"/>
</dbReference>
<proteinExistence type="predicted"/>
<evidence type="ECO:0000259" key="5">
    <source>
        <dbReference type="PROSITE" id="PS50901"/>
    </source>
</evidence>
<accession>A0A7X1Z9G4</accession>
<feature type="transmembrane region" description="Helical" evidence="4">
    <location>
        <begin position="49"/>
        <end position="71"/>
    </location>
</feature>
<reference evidence="6 7" key="1">
    <citation type="submission" date="2019-10" db="EMBL/GenBank/DDBJ databases">
        <authorList>
            <person name="Dong K."/>
        </authorList>
    </citation>
    <scope>NUCLEOTIDE SEQUENCE [LARGE SCALE GENOMIC DNA]</scope>
    <source>
        <strain evidence="6 7">DSM 28960</strain>
    </source>
</reference>
<dbReference type="InterPro" id="IPR002543">
    <property type="entry name" value="FtsK_dom"/>
</dbReference>
<dbReference type="Gene3D" id="3.40.50.300">
    <property type="entry name" value="P-loop containing nucleotide triphosphate hydrolases"/>
    <property type="match status" value="1"/>
</dbReference>
<dbReference type="InterPro" id="IPR050206">
    <property type="entry name" value="FtsK/SpoIIIE/SftA"/>
</dbReference>